<evidence type="ECO:0000256" key="1">
    <source>
        <dbReference type="ARBA" id="ARBA00010617"/>
    </source>
</evidence>
<evidence type="ECO:0000256" key="3">
    <source>
        <dbReference type="ARBA" id="ARBA00023002"/>
    </source>
</evidence>
<protein>
    <recommendedName>
        <fullName evidence="7">Cytochrome P450</fullName>
    </recommendedName>
</protein>
<dbReference type="PANTHER" id="PTHR24296">
    <property type="entry name" value="CYTOCHROME P450"/>
    <property type="match status" value="1"/>
</dbReference>
<dbReference type="CDD" id="cd11064">
    <property type="entry name" value="CYP86A"/>
    <property type="match status" value="1"/>
</dbReference>
<dbReference type="Gene3D" id="1.10.630.10">
    <property type="entry name" value="Cytochrome P450"/>
    <property type="match status" value="1"/>
</dbReference>
<dbReference type="Pfam" id="PF00067">
    <property type="entry name" value="p450"/>
    <property type="match status" value="1"/>
</dbReference>
<reference evidence="6" key="1">
    <citation type="submission" date="2007-06" db="EMBL/GenBank/DDBJ databases">
        <title>Full length cDNA sequences from Sitka Spruce (Picea sitchensis).</title>
        <authorList>
            <person name="Ralph S.G."/>
            <person name="Chun H.E."/>
            <person name="Liao N."/>
            <person name="Ali J."/>
            <person name="Reid K."/>
            <person name="Kolosova N."/>
            <person name="Cooper N."/>
            <person name="Cullis C."/>
            <person name="Jancsik S."/>
            <person name="Moore R."/>
            <person name="Mayo M."/>
            <person name="Wagner S."/>
            <person name="Holt R.A."/>
            <person name="Jones S.J.M."/>
            <person name="Marra M.A."/>
            <person name="Ritland C.E."/>
            <person name="Ritland K."/>
            <person name="Bohlmann J."/>
        </authorList>
    </citation>
    <scope>NUCLEOTIDE SEQUENCE</scope>
    <source>
        <tissue evidence="6">Green portion of the leader tissue</tissue>
    </source>
</reference>
<sequence length="456" mass="52205">MIQRPGGVRGIITANPSNVEHILRANFQNYPKGERFSFLLHDFLGRGILNTDGELWKMQRKAASYEFNTKSLRNFVVEAVQWEIKNRLMAVLKNACERGEVIELQDVLMRFAFDNICKVAFGVDPGCLHPSLPRSQFAEAFNDATGISAGRFFSSVPFLWRIKKMLDIGSEKRLREAISVVDEFVMDIIRSRRSEISEGHLREDLLSRFMAAAISDLDQLETECDKNGSQKMAMVSEKSELFVRDMMVSFMMAGRDTTSTALTWFFWLISSRPHIQEAIRREILLVKGNRNSITVEPEDQWVVFDFDELKGMQYLHAALCESMRLWPPVPVDTKVAATDDVLPDGTVVPRGWFVSYSIYSMGRMESIWGGDFMDFRPERWLKDGEFVGENPYKFTVFQAGPRICLGKEMAFIQMKSIVASVIHRFSLEVDSEYVPKYAMSITLRMKTGLPVNVKSR</sequence>
<dbReference type="GO" id="GO:0005506">
    <property type="term" value="F:iron ion binding"/>
    <property type="evidence" value="ECO:0007669"/>
    <property type="project" value="InterPro"/>
</dbReference>
<dbReference type="PRINTS" id="PR00385">
    <property type="entry name" value="P450"/>
</dbReference>
<keyword evidence="4 5" id="KW-0408">Iron</keyword>
<dbReference type="GO" id="GO:0020037">
    <property type="term" value="F:heme binding"/>
    <property type="evidence" value="ECO:0007669"/>
    <property type="project" value="InterPro"/>
</dbReference>
<dbReference type="AlphaFoldDB" id="B8LML7"/>
<dbReference type="GO" id="GO:0016705">
    <property type="term" value="F:oxidoreductase activity, acting on paired donors, with incorporation or reduction of molecular oxygen"/>
    <property type="evidence" value="ECO:0007669"/>
    <property type="project" value="InterPro"/>
</dbReference>
<organism evidence="6">
    <name type="scientific">Picea sitchensis</name>
    <name type="common">Sitka spruce</name>
    <name type="synonym">Pinus sitchensis</name>
    <dbReference type="NCBI Taxonomy" id="3332"/>
    <lineage>
        <taxon>Eukaryota</taxon>
        <taxon>Viridiplantae</taxon>
        <taxon>Streptophyta</taxon>
        <taxon>Embryophyta</taxon>
        <taxon>Tracheophyta</taxon>
        <taxon>Spermatophyta</taxon>
        <taxon>Pinopsida</taxon>
        <taxon>Pinidae</taxon>
        <taxon>Conifers I</taxon>
        <taxon>Pinales</taxon>
        <taxon>Pinaceae</taxon>
        <taxon>Picea</taxon>
    </lineage>
</organism>
<keyword evidence="5" id="KW-0349">Heme</keyword>
<comment type="cofactor">
    <cofactor evidence="5">
        <name>heme</name>
        <dbReference type="ChEBI" id="CHEBI:30413"/>
    </cofactor>
</comment>
<proteinExistence type="evidence at transcript level"/>
<keyword evidence="2 5" id="KW-0479">Metal-binding</keyword>
<keyword evidence="3" id="KW-0560">Oxidoreductase</keyword>
<comment type="similarity">
    <text evidence="1">Belongs to the cytochrome P450 family.</text>
</comment>
<dbReference type="InterPro" id="IPR036396">
    <property type="entry name" value="Cyt_P450_sf"/>
</dbReference>
<dbReference type="EMBL" id="EF677042">
    <property type="protein sequence ID" value="ABR16897.1"/>
    <property type="molecule type" value="mRNA"/>
</dbReference>
<dbReference type="InterPro" id="IPR002401">
    <property type="entry name" value="Cyt_P450_E_grp-I"/>
</dbReference>
<feature type="binding site" description="axial binding residue" evidence="5">
    <location>
        <position position="404"/>
    </location>
    <ligand>
        <name>heme</name>
        <dbReference type="ChEBI" id="CHEBI:30413"/>
    </ligand>
    <ligandPart>
        <name>Fe</name>
        <dbReference type="ChEBI" id="CHEBI:18248"/>
    </ligandPart>
</feature>
<accession>B8LML7</accession>
<name>B8LML7_PICSI</name>
<evidence type="ECO:0000256" key="4">
    <source>
        <dbReference type="ARBA" id="ARBA00023004"/>
    </source>
</evidence>
<dbReference type="PRINTS" id="PR00463">
    <property type="entry name" value="EP450I"/>
</dbReference>
<dbReference type="SUPFAM" id="SSF48264">
    <property type="entry name" value="Cytochrome P450"/>
    <property type="match status" value="1"/>
</dbReference>
<dbReference type="InterPro" id="IPR001128">
    <property type="entry name" value="Cyt_P450"/>
</dbReference>
<evidence type="ECO:0000256" key="2">
    <source>
        <dbReference type="ARBA" id="ARBA00022723"/>
    </source>
</evidence>
<evidence type="ECO:0000256" key="5">
    <source>
        <dbReference type="PIRSR" id="PIRSR602401-1"/>
    </source>
</evidence>
<dbReference type="GO" id="GO:0004497">
    <property type="term" value="F:monooxygenase activity"/>
    <property type="evidence" value="ECO:0007669"/>
    <property type="project" value="InterPro"/>
</dbReference>
<evidence type="ECO:0000313" key="6">
    <source>
        <dbReference type="EMBL" id="ABR16897.1"/>
    </source>
</evidence>
<evidence type="ECO:0008006" key="7">
    <source>
        <dbReference type="Google" id="ProtNLM"/>
    </source>
</evidence>